<evidence type="ECO:0008006" key="4">
    <source>
        <dbReference type="Google" id="ProtNLM"/>
    </source>
</evidence>
<dbReference type="RefSeq" id="WP_354506753.1">
    <property type="nucleotide sequence ID" value="NZ_JBEPMO010000002.1"/>
</dbReference>
<sequence length="302" mass="32712">MNFKLRSACCCFLISTLVFAQVGIAKGDGSDFAVHSEASLHLFGKKVDGDGSLGLLLPNVNSKLDLPLADGGSNTPEIDPTMEGMILYSKDTNTVNVYNGEYWEDDKATYVDPQLKQSRFISAGDGSEQQSIVCVILGCGRDEYLQFSHAIDGENSYNNLNITRETIVIDRPINDDVFQNSKFVISEAGTYQIRVNIPTYIAGVVSLTEGASYQIYAFKKDEIGNHKEILLSSVVPNFPGVLGIGGGSNVGVGIATTIALNPGDYVYTMIHSPTATVTVGSELLAWDNSIFNPREILFTKID</sequence>
<name>A0ABV2LQU3_9FLAO</name>
<dbReference type="EMBL" id="JBEPMO010000002">
    <property type="protein sequence ID" value="MET3730954.1"/>
    <property type="molecule type" value="Genomic_DNA"/>
</dbReference>
<keyword evidence="3" id="KW-1185">Reference proteome</keyword>
<comment type="caution">
    <text evidence="2">The sequence shown here is derived from an EMBL/GenBank/DDBJ whole genome shotgun (WGS) entry which is preliminary data.</text>
</comment>
<evidence type="ECO:0000256" key="1">
    <source>
        <dbReference type="SAM" id="SignalP"/>
    </source>
</evidence>
<evidence type="ECO:0000313" key="3">
    <source>
        <dbReference type="Proteomes" id="UP001549146"/>
    </source>
</evidence>
<evidence type="ECO:0000313" key="2">
    <source>
        <dbReference type="EMBL" id="MET3730954.1"/>
    </source>
</evidence>
<gene>
    <name evidence="2" type="ORF">ABID46_000513</name>
</gene>
<protein>
    <recommendedName>
        <fullName evidence="4">DUF4397 domain-containing protein</fullName>
    </recommendedName>
</protein>
<feature type="signal peptide" evidence="1">
    <location>
        <begin position="1"/>
        <end position="20"/>
    </location>
</feature>
<organism evidence="2 3">
    <name type="scientific">Moheibacter stercoris</name>
    <dbReference type="NCBI Taxonomy" id="1628251"/>
    <lineage>
        <taxon>Bacteria</taxon>
        <taxon>Pseudomonadati</taxon>
        <taxon>Bacteroidota</taxon>
        <taxon>Flavobacteriia</taxon>
        <taxon>Flavobacteriales</taxon>
        <taxon>Weeksellaceae</taxon>
        <taxon>Moheibacter</taxon>
    </lineage>
</organism>
<keyword evidence="1" id="KW-0732">Signal</keyword>
<proteinExistence type="predicted"/>
<accession>A0ABV2LQU3</accession>
<dbReference type="Proteomes" id="UP001549146">
    <property type="component" value="Unassembled WGS sequence"/>
</dbReference>
<feature type="chain" id="PRO_5045611517" description="DUF4397 domain-containing protein" evidence="1">
    <location>
        <begin position="21"/>
        <end position="302"/>
    </location>
</feature>
<reference evidence="2 3" key="1">
    <citation type="submission" date="2024-06" db="EMBL/GenBank/DDBJ databases">
        <title>Genomic Encyclopedia of Type Strains, Phase IV (KMG-IV): sequencing the most valuable type-strain genomes for metagenomic binning, comparative biology and taxonomic classification.</title>
        <authorList>
            <person name="Goeker M."/>
        </authorList>
    </citation>
    <scope>NUCLEOTIDE SEQUENCE [LARGE SCALE GENOMIC DNA]</scope>
    <source>
        <strain evidence="2 3">DSM 29388</strain>
    </source>
</reference>